<protein>
    <recommendedName>
        <fullName evidence="4">Secreted protein</fullName>
    </recommendedName>
</protein>
<keyword evidence="1" id="KW-0732">Signal</keyword>
<dbReference type="AlphaFoldDB" id="A0AAE0PLR5"/>
<sequence length="109" mass="11758">MLLLLLLLIDCSSSMGCEIPSLCLNPKIRGCSVGINYISYEGASMKLQYHRFLASLSVFSEHCDKDIMPSADDFDACVILSIYSGDGGRRGHCSSPSFCKRGGGNNLGQ</sequence>
<reference evidence="2" key="1">
    <citation type="journal article" date="2023" name="Mol. Phylogenet. Evol.">
        <title>Genome-scale phylogeny and comparative genomics of the fungal order Sordariales.</title>
        <authorList>
            <person name="Hensen N."/>
            <person name="Bonometti L."/>
            <person name="Westerberg I."/>
            <person name="Brannstrom I.O."/>
            <person name="Guillou S."/>
            <person name="Cros-Aarteil S."/>
            <person name="Calhoun S."/>
            <person name="Haridas S."/>
            <person name="Kuo A."/>
            <person name="Mondo S."/>
            <person name="Pangilinan J."/>
            <person name="Riley R."/>
            <person name="LaButti K."/>
            <person name="Andreopoulos B."/>
            <person name="Lipzen A."/>
            <person name="Chen C."/>
            <person name="Yan M."/>
            <person name="Daum C."/>
            <person name="Ng V."/>
            <person name="Clum A."/>
            <person name="Steindorff A."/>
            <person name="Ohm R.A."/>
            <person name="Martin F."/>
            <person name="Silar P."/>
            <person name="Natvig D.O."/>
            <person name="Lalanne C."/>
            <person name="Gautier V."/>
            <person name="Ament-Velasquez S.L."/>
            <person name="Kruys A."/>
            <person name="Hutchinson M.I."/>
            <person name="Powell A.J."/>
            <person name="Barry K."/>
            <person name="Miller A.N."/>
            <person name="Grigoriev I.V."/>
            <person name="Debuchy R."/>
            <person name="Gladieux P."/>
            <person name="Hiltunen Thoren M."/>
            <person name="Johannesson H."/>
        </authorList>
    </citation>
    <scope>NUCLEOTIDE SEQUENCE</scope>
    <source>
        <strain evidence="2">FGSC 1904</strain>
    </source>
</reference>
<gene>
    <name evidence="2" type="ORF">B0T20DRAFT_403353</name>
</gene>
<reference evidence="2" key="2">
    <citation type="submission" date="2023-07" db="EMBL/GenBank/DDBJ databases">
        <authorList>
            <consortium name="Lawrence Berkeley National Laboratory"/>
            <person name="Haridas S."/>
            <person name="Hensen N."/>
            <person name="Bonometti L."/>
            <person name="Westerberg I."/>
            <person name="Brannstrom I.O."/>
            <person name="Guillou S."/>
            <person name="Cros-Aarteil S."/>
            <person name="Calhoun S."/>
            <person name="Kuo A."/>
            <person name="Mondo S."/>
            <person name="Pangilinan J."/>
            <person name="Riley R."/>
            <person name="LaButti K."/>
            <person name="Andreopoulos B."/>
            <person name="Lipzen A."/>
            <person name="Chen C."/>
            <person name="Yanf M."/>
            <person name="Daum C."/>
            <person name="Ng V."/>
            <person name="Clum A."/>
            <person name="Steindorff A."/>
            <person name="Ohm R."/>
            <person name="Martin F."/>
            <person name="Silar P."/>
            <person name="Natvig D."/>
            <person name="Lalanne C."/>
            <person name="Gautier V."/>
            <person name="Ament-velasquez S.L."/>
            <person name="Kruys A."/>
            <person name="Hutchinson M.I."/>
            <person name="Powell A.J."/>
            <person name="Barry K."/>
            <person name="Miller A.N."/>
            <person name="Grigoriev I.V."/>
            <person name="Debuchy R."/>
            <person name="Gladieux P."/>
            <person name="Thoren M.H."/>
            <person name="Johannesson H."/>
        </authorList>
    </citation>
    <scope>NUCLEOTIDE SEQUENCE</scope>
    <source>
        <strain evidence="2">FGSC 1904</strain>
    </source>
</reference>
<proteinExistence type="predicted"/>
<feature type="signal peptide" evidence="1">
    <location>
        <begin position="1"/>
        <end position="16"/>
    </location>
</feature>
<name>A0AAE0PLR5_SORBR</name>
<evidence type="ECO:0000256" key="1">
    <source>
        <dbReference type="SAM" id="SignalP"/>
    </source>
</evidence>
<dbReference type="Proteomes" id="UP001281003">
    <property type="component" value="Unassembled WGS sequence"/>
</dbReference>
<dbReference type="EMBL" id="JAUTDP010000002">
    <property type="protein sequence ID" value="KAK3402074.1"/>
    <property type="molecule type" value="Genomic_DNA"/>
</dbReference>
<evidence type="ECO:0000313" key="3">
    <source>
        <dbReference type="Proteomes" id="UP001281003"/>
    </source>
</evidence>
<evidence type="ECO:0000313" key="2">
    <source>
        <dbReference type="EMBL" id="KAK3402074.1"/>
    </source>
</evidence>
<keyword evidence="3" id="KW-1185">Reference proteome</keyword>
<accession>A0AAE0PLR5</accession>
<comment type="caution">
    <text evidence="2">The sequence shown here is derived from an EMBL/GenBank/DDBJ whole genome shotgun (WGS) entry which is preliminary data.</text>
</comment>
<evidence type="ECO:0008006" key="4">
    <source>
        <dbReference type="Google" id="ProtNLM"/>
    </source>
</evidence>
<feature type="chain" id="PRO_5041916527" description="Secreted protein" evidence="1">
    <location>
        <begin position="17"/>
        <end position="109"/>
    </location>
</feature>
<organism evidence="2 3">
    <name type="scientific">Sordaria brevicollis</name>
    <dbReference type="NCBI Taxonomy" id="83679"/>
    <lineage>
        <taxon>Eukaryota</taxon>
        <taxon>Fungi</taxon>
        <taxon>Dikarya</taxon>
        <taxon>Ascomycota</taxon>
        <taxon>Pezizomycotina</taxon>
        <taxon>Sordariomycetes</taxon>
        <taxon>Sordariomycetidae</taxon>
        <taxon>Sordariales</taxon>
        <taxon>Sordariaceae</taxon>
        <taxon>Sordaria</taxon>
    </lineage>
</organism>